<reference evidence="2" key="1">
    <citation type="submission" date="2021-02" db="EMBL/GenBank/DDBJ databases">
        <authorList>
            <person name="Nowell W R."/>
        </authorList>
    </citation>
    <scope>NUCLEOTIDE SEQUENCE</scope>
</reference>
<feature type="domain" description="Dynamin stalk" evidence="1">
    <location>
        <begin position="11"/>
        <end position="77"/>
    </location>
</feature>
<dbReference type="OrthoDB" id="5061070at2759"/>
<dbReference type="Proteomes" id="UP000663852">
    <property type="component" value="Unassembled WGS sequence"/>
</dbReference>
<dbReference type="EMBL" id="CAJNOJ010003512">
    <property type="protein sequence ID" value="CAF1564493.1"/>
    <property type="molecule type" value="Genomic_DNA"/>
</dbReference>
<proteinExistence type="predicted"/>
<dbReference type="InterPro" id="IPR000375">
    <property type="entry name" value="Dynamin_stalk"/>
</dbReference>
<evidence type="ECO:0000313" key="2">
    <source>
        <dbReference type="EMBL" id="CAF1564493.1"/>
    </source>
</evidence>
<feature type="non-terminal residue" evidence="2">
    <location>
        <position position="105"/>
    </location>
</feature>
<dbReference type="AlphaFoldDB" id="A0A815Y0M0"/>
<accession>A0A815Y0M0</accession>
<evidence type="ECO:0000313" key="3">
    <source>
        <dbReference type="Proteomes" id="UP000663852"/>
    </source>
</evidence>
<sequence>YLKHPPKPQLKFFPQHSISTLISSYYLGVDALINRLADLYSDRVKETFPRMRVEVQKKLKDVREQLSKFPPDLESTSSTLPKYYELAAWFAENIIGMRFKSSAYG</sequence>
<name>A0A815Y0M0_ADIRI</name>
<comment type="caution">
    <text evidence="2">The sequence shown here is derived from an EMBL/GenBank/DDBJ whole genome shotgun (WGS) entry which is preliminary data.</text>
</comment>
<dbReference type="Pfam" id="PF01031">
    <property type="entry name" value="Dynamin_M"/>
    <property type="match status" value="1"/>
</dbReference>
<dbReference type="InterPro" id="IPR027417">
    <property type="entry name" value="P-loop_NTPase"/>
</dbReference>
<feature type="non-terminal residue" evidence="2">
    <location>
        <position position="1"/>
    </location>
</feature>
<protein>
    <recommendedName>
        <fullName evidence="1">Dynamin stalk domain-containing protein</fullName>
    </recommendedName>
</protein>
<dbReference type="Gene3D" id="3.40.50.300">
    <property type="entry name" value="P-loop containing nucleotide triphosphate hydrolases"/>
    <property type="match status" value="1"/>
</dbReference>
<evidence type="ECO:0000259" key="1">
    <source>
        <dbReference type="Pfam" id="PF01031"/>
    </source>
</evidence>
<organism evidence="2 3">
    <name type="scientific">Adineta ricciae</name>
    <name type="common">Rotifer</name>
    <dbReference type="NCBI Taxonomy" id="249248"/>
    <lineage>
        <taxon>Eukaryota</taxon>
        <taxon>Metazoa</taxon>
        <taxon>Spiralia</taxon>
        <taxon>Gnathifera</taxon>
        <taxon>Rotifera</taxon>
        <taxon>Eurotatoria</taxon>
        <taxon>Bdelloidea</taxon>
        <taxon>Adinetida</taxon>
        <taxon>Adinetidae</taxon>
        <taxon>Adineta</taxon>
    </lineage>
</organism>
<gene>
    <name evidence="2" type="ORF">EDS130_LOCUS46756</name>
</gene>